<keyword evidence="9" id="KW-0812">Transmembrane</keyword>
<sequence>MPNLFTRFTTTVGSWLGLGIVGIISGVLVTVMIAPILAVSGIAIKNSLSVFDALPDFIEIGRQAQNNEIYVQKSSNPEKGYVKIADVYWQNRVEVPIDQMSQYLKDAAVDGEDRRFYEHKGVDLTGIIRAAIGNVTSGGVTSGASTLTMQLIKNIYVQRAEALPSEEDRTAAYAEATATSTERKLKEIKLAIGLEKRFNKEQILEAYLNISGFGGNTYGVEAAANRYFGVSAKDVTISQAASLLAIVQYPVLRNLAQPENFPANQLRRDDILRSMRDAGHITEAEYQEAVSIPVDANFINLQDPSSGCIAAQKYTKHFCDYVVKNVTNFEALGTTVDERITNWNIGGYKLYTTLDLSLQKFAQKEVWKVPKSSPIMSIGAAFDSVEVGTGRVLTMTQNKTFNDTLEGGGADASAVNFSTDRDYGGSSGFQTGSTYKIMGLLAWLNAGRGLNEVVDASEFTKDQSHYLDTCEDGGGPWGGPWEFKNDADAPKVVTVLQAVSASINSAFASIGEQLDQCEIRKMAEGLGVHRADGTRLQSNPSAILGTNEIAPLTMATAWAGIANNGKFCESIILDHAVGPNGEELPGQPVTCSQVIDPEVAHAAIYAMKAVMSGGTGSASNPGGVPIFGKTGTTDSSTQTWVVTSTSRIASVAWVGNIIGKYPLRSFPNGSLYRHQIMSAVMGMANQMYPGATDWLAPPSRLLQGSGLEMPSVEGLSVGEATTLLVGLGLKVKLGGFEPSDYVPEGDVTGTDPGEGELVVAGMVVRLYRSSGPDATVPDVVGMLEAEARNAITSAGLSVSVEYSTADTECDPEIGYVIDQRQSNESVIITVLEGSCPPPSP</sequence>
<organism evidence="11">
    <name type="scientific">freshwater metagenome</name>
    <dbReference type="NCBI Taxonomy" id="449393"/>
    <lineage>
        <taxon>unclassified sequences</taxon>
        <taxon>metagenomes</taxon>
        <taxon>ecological metagenomes</taxon>
    </lineage>
</organism>
<comment type="catalytic activity">
    <reaction evidence="8">
        <text>[GlcNAc-(1-&gt;4)-Mur2Ac(oyl-L-Ala-gamma-D-Glu-L-Lys-D-Ala-D-Ala)](n)-di-trans,octa-cis-undecaprenyl diphosphate + beta-D-GlcNAc-(1-&gt;4)-Mur2Ac(oyl-L-Ala-gamma-D-Glu-L-Lys-D-Ala-D-Ala)-di-trans,octa-cis-undecaprenyl diphosphate = [GlcNAc-(1-&gt;4)-Mur2Ac(oyl-L-Ala-gamma-D-Glu-L-Lys-D-Ala-D-Ala)](n+1)-di-trans,octa-cis-undecaprenyl diphosphate + di-trans,octa-cis-undecaprenyl diphosphate + H(+)</text>
        <dbReference type="Rhea" id="RHEA:23708"/>
        <dbReference type="Rhea" id="RHEA-COMP:9602"/>
        <dbReference type="Rhea" id="RHEA-COMP:9603"/>
        <dbReference type="ChEBI" id="CHEBI:15378"/>
        <dbReference type="ChEBI" id="CHEBI:58405"/>
        <dbReference type="ChEBI" id="CHEBI:60033"/>
        <dbReference type="ChEBI" id="CHEBI:78435"/>
        <dbReference type="EC" id="2.4.99.28"/>
    </reaction>
</comment>
<dbReference type="GO" id="GO:0006508">
    <property type="term" value="P:proteolysis"/>
    <property type="evidence" value="ECO:0007669"/>
    <property type="project" value="UniProtKB-KW"/>
</dbReference>
<name>A0A6J6FDX4_9ZZZZ</name>
<dbReference type="SUPFAM" id="SSF53955">
    <property type="entry name" value="Lysozyme-like"/>
    <property type="match status" value="1"/>
</dbReference>
<accession>A0A6J6FDX4</accession>
<dbReference type="GO" id="GO:0008658">
    <property type="term" value="F:penicillin binding"/>
    <property type="evidence" value="ECO:0007669"/>
    <property type="project" value="InterPro"/>
</dbReference>
<keyword evidence="1" id="KW-0121">Carboxypeptidase</keyword>
<reference evidence="11" key="1">
    <citation type="submission" date="2020-05" db="EMBL/GenBank/DDBJ databases">
        <authorList>
            <person name="Chiriac C."/>
            <person name="Salcher M."/>
            <person name="Ghai R."/>
            <person name="Kavagutti S V."/>
        </authorList>
    </citation>
    <scope>NUCLEOTIDE SEQUENCE</scope>
</reference>
<evidence type="ECO:0000256" key="4">
    <source>
        <dbReference type="ARBA" id="ARBA00022679"/>
    </source>
</evidence>
<evidence type="ECO:0000256" key="7">
    <source>
        <dbReference type="ARBA" id="ARBA00044770"/>
    </source>
</evidence>
<evidence type="ECO:0000259" key="10">
    <source>
        <dbReference type="PROSITE" id="PS51178"/>
    </source>
</evidence>
<evidence type="ECO:0000256" key="3">
    <source>
        <dbReference type="ARBA" id="ARBA00022676"/>
    </source>
</evidence>
<dbReference type="Pfam" id="PF03793">
    <property type="entry name" value="PASTA"/>
    <property type="match status" value="1"/>
</dbReference>
<dbReference type="InterPro" id="IPR012338">
    <property type="entry name" value="Beta-lactam/transpept-like"/>
</dbReference>
<dbReference type="PANTHER" id="PTHR32282:SF33">
    <property type="entry name" value="PEPTIDOGLYCAN GLYCOSYLTRANSFERASE"/>
    <property type="match status" value="1"/>
</dbReference>
<dbReference type="InterPro" id="IPR001460">
    <property type="entry name" value="PCN-bd_Tpept"/>
</dbReference>
<keyword evidence="4" id="KW-0808">Transferase</keyword>
<dbReference type="EC" id="2.4.99.28" evidence="7"/>
<evidence type="ECO:0000256" key="6">
    <source>
        <dbReference type="ARBA" id="ARBA00023268"/>
    </source>
</evidence>
<keyword evidence="5" id="KW-0378">Hydrolase</keyword>
<keyword evidence="9" id="KW-0472">Membrane</keyword>
<keyword evidence="6" id="KW-0511">Multifunctional enzyme</keyword>
<dbReference type="SMART" id="SM00740">
    <property type="entry name" value="PASTA"/>
    <property type="match status" value="2"/>
</dbReference>
<dbReference type="PROSITE" id="PS51178">
    <property type="entry name" value="PASTA"/>
    <property type="match status" value="1"/>
</dbReference>
<evidence type="ECO:0000256" key="1">
    <source>
        <dbReference type="ARBA" id="ARBA00022645"/>
    </source>
</evidence>
<dbReference type="AlphaFoldDB" id="A0A6J6FDX4"/>
<evidence type="ECO:0000313" key="11">
    <source>
        <dbReference type="EMBL" id="CAB4585343.1"/>
    </source>
</evidence>
<dbReference type="InterPro" id="IPR036950">
    <property type="entry name" value="PBP_transglycosylase"/>
</dbReference>
<dbReference type="GO" id="GO:0004180">
    <property type="term" value="F:carboxypeptidase activity"/>
    <property type="evidence" value="ECO:0007669"/>
    <property type="project" value="UniProtKB-KW"/>
</dbReference>
<dbReference type="Gene3D" id="1.10.3810.10">
    <property type="entry name" value="Biosynthetic peptidoglycan transglycosylase-like"/>
    <property type="match status" value="1"/>
</dbReference>
<proteinExistence type="predicted"/>
<dbReference type="EMBL" id="CAEZTZ010000067">
    <property type="protein sequence ID" value="CAB4585343.1"/>
    <property type="molecule type" value="Genomic_DNA"/>
</dbReference>
<dbReference type="InterPro" id="IPR005543">
    <property type="entry name" value="PASTA_dom"/>
</dbReference>
<keyword evidence="3" id="KW-0328">Glycosyltransferase</keyword>
<protein>
    <recommendedName>
        <fullName evidence="7">peptidoglycan glycosyltransferase</fullName>
        <ecNumber evidence="7">2.4.99.28</ecNumber>
    </recommendedName>
</protein>
<dbReference type="InterPro" id="IPR001264">
    <property type="entry name" value="Glyco_trans_51"/>
</dbReference>
<dbReference type="Gene3D" id="3.30.10.20">
    <property type="match status" value="2"/>
</dbReference>
<dbReference type="InterPro" id="IPR023346">
    <property type="entry name" value="Lysozyme-like_dom_sf"/>
</dbReference>
<gene>
    <name evidence="11" type="ORF">UFOPK1767_00597</name>
</gene>
<dbReference type="Gene3D" id="3.40.710.10">
    <property type="entry name" value="DD-peptidase/beta-lactamase superfamily"/>
    <property type="match status" value="1"/>
</dbReference>
<dbReference type="Pfam" id="PF00912">
    <property type="entry name" value="Transgly"/>
    <property type="match status" value="1"/>
</dbReference>
<dbReference type="GO" id="GO:0030288">
    <property type="term" value="C:outer membrane-bounded periplasmic space"/>
    <property type="evidence" value="ECO:0007669"/>
    <property type="project" value="TreeGrafter"/>
</dbReference>
<evidence type="ECO:0000256" key="9">
    <source>
        <dbReference type="SAM" id="Phobius"/>
    </source>
</evidence>
<dbReference type="InterPro" id="IPR050396">
    <property type="entry name" value="Glycosyltr_51/Transpeptidase"/>
</dbReference>
<evidence type="ECO:0000256" key="5">
    <source>
        <dbReference type="ARBA" id="ARBA00022801"/>
    </source>
</evidence>
<evidence type="ECO:0000256" key="8">
    <source>
        <dbReference type="ARBA" id="ARBA00049902"/>
    </source>
</evidence>
<dbReference type="PANTHER" id="PTHR32282">
    <property type="entry name" value="BINDING PROTEIN TRANSPEPTIDASE, PUTATIVE-RELATED"/>
    <property type="match status" value="1"/>
</dbReference>
<evidence type="ECO:0000256" key="2">
    <source>
        <dbReference type="ARBA" id="ARBA00022670"/>
    </source>
</evidence>
<dbReference type="Pfam" id="PF00905">
    <property type="entry name" value="Transpeptidase"/>
    <property type="match status" value="1"/>
</dbReference>
<dbReference type="GO" id="GO:0008955">
    <property type="term" value="F:peptidoglycan glycosyltransferase activity"/>
    <property type="evidence" value="ECO:0007669"/>
    <property type="project" value="UniProtKB-EC"/>
</dbReference>
<dbReference type="GO" id="GO:0009252">
    <property type="term" value="P:peptidoglycan biosynthetic process"/>
    <property type="evidence" value="ECO:0007669"/>
    <property type="project" value="TreeGrafter"/>
</dbReference>
<dbReference type="CDD" id="cd06577">
    <property type="entry name" value="PASTA_pknB"/>
    <property type="match status" value="2"/>
</dbReference>
<dbReference type="SUPFAM" id="SSF56601">
    <property type="entry name" value="beta-lactamase/transpeptidase-like"/>
    <property type="match status" value="1"/>
</dbReference>
<keyword evidence="2" id="KW-0645">Protease</keyword>
<feature type="transmembrane region" description="Helical" evidence="9">
    <location>
        <begin position="12"/>
        <end position="38"/>
    </location>
</feature>
<keyword evidence="9" id="KW-1133">Transmembrane helix</keyword>
<feature type="domain" description="PASTA" evidence="10">
    <location>
        <begin position="703"/>
        <end position="770"/>
    </location>
</feature>